<dbReference type="Pfam" id="PF20239">
    <property type="entry name" value="DUF6596"/>
    <property type="match status" value="1"/>
</dbReference>
<evidence type="ECO:0000256" key="1">
    <source>
        <dbReference type="SAM" id="MobiDB-lite"/>
    </source>
</evidence>
<keyword evidence="5" id="KW-1185">Reference proteome</keyword>
<dbReference type="SUPFAM" id="SSF88946">
    <property type="entry name" value="Sigma2 domain of RNA polymerase sigma factors"/>
    <property type="match status" value="1"/>
</dbReference>
<reference evidence="4 5" key="1">
    <citation type="submission" date="2020-05" db="EMBL/GenBank/DDBJ databases">
        <title>Mucilaginibacter mali sp. nov.</title>
        <authorList>
            <person name="Kim H.S."/>
            <person name="Lee K.C."/>
            <person name="Suh M.K."/>
            <person name="Kim J.-S."/>
            <person name="Han K.-I."/>
            <person name="Eom M.K."/>
            <person name="Shin Y.K."/>
            <person name="Lee J.-S."/>
        </authorList>
    </citation>
    <scope>NUCLEOTIDE SEQUENCE [LARGE SCALE GENOMIC DNA]</scope>
    <source>
        <strain evidence="4 5">G2-14</strain>
    </source>
</reference>
<name>A0A7D4QDT9_9SPHI</name>
<dbReference type="EMBL" id="CP054139">
    <property type="protein sequence ID" value="QKJ31784.1"/>
    <property type="molecule type" value="Genomic_DNA"/>
</dbReference>
<feature type="domain" description="RNA polymerase sigma-70 region 2" evidence="2">
    <location>
        <begin position="59"/>
        <end position="106"/>
    </location>
</feature>
<dbReference type="PANTHER" id="PTHR47756">
    <property type="entry name" value="BLL6612 PROTEIN-RELATED"/>
    <property type="match status" value="1"/>
</dbReference>
<feature type="domain" description="DUF6596" evidence="3">
    <location>
        <begin position="210"/>
        <end position="311"/>
    </location>
</feature>
<protein>
    <submittedName>
        <fullName evidence="4">RNA polymerase subunit sigma</fullName>
    </submittedName>
</protein>
<organism evidence="4 5">
    <name type="scientific">Mucilaginibacter mali</name>
    <dbReference type="NCBI Taxonomy" id="2740462"/>
    <lineage>
        <taxon>Bacteria</taxon>
        <taxon>Pseudomonadati</taxon>
        <taxon>Bacteroidota</taxon>
        <taxon>Sphingobacteriia</taxon>
        <taxon>Sphingobacteriales</taxon>
        <taxon>Sphingobacteriaceae</taxon>
        <taxon>Mucilaginibacter</taxon>
    </lineage>
</organism>
<dbReference type="SUPFAM" id="SSF88659">
    <property type="entry name" value="Sigma3 and sigma4 domains of RNA polymerase sigma factors"/>
    <property type="match status" value="1"/>
</dbReference>
<accession>A0A7D4QDT9</accession>
<dbReference type="PANTHER" id="PTHR47756:SF2">
    <property type="entry name" value="BLL6612 PROTEIN"/>
    <property type="match status" value="1"/>
</dbReference>
<gene>
    <name evidence="4" type="ORF">HQ865_19105</name>
</gene>
<dbReference type="RefSeq" id="WP_173416442.1">
    <property type="nucleotide sequence ID" value="NZ_CP054139.1"/>
</dbReference>
<dbReference type="Proteomes" id="UP000505355">
    <property type="component" value="Chromosome"/>
</dbReference>
<dbReference type="GO" id="GO:0006352">
    <property type="term" value="P:DNA-templated transcription initiation"/>
    <property type="evidence" value="ECO:0007669"/>
    <property type="project" value="InterPro"/>
</dbReference>
<dbReference type="Pfam" id="PF04542">
    <property type="entry name" value="Sigma70_r2"/>
    <property type="match status" value="1"/>
</dbReference>
<evidence type="ECO:0000313" key="4">
    <source>
        <dbReference type="EMBL" id="QKJ31784.1"/>
    </source>
</evidence>
<evidence type="ECO:0000259" key="3">
    <source>
        <dbReference type="Pfam" id="PF20239"/>
    </source>
</evidence>
<sequence length="437" mass="49098">MKPHPKSLSKGEGLENPASLSKGEGRGEANQQTLIPHLFRTEFGKITAVLCKLFGFAHVEVAEDIAGEAFLSAMESWPYKGIPENPTAWLYAVAKNKAKNHLHRHQLFTDKVMPNIDTTDTVSLEIDLSDTHIADSQLQMLFAICHPAIAAEAQIGLALRILCGFGIDEIANAFLSNKETINKRLFRAKEKLRSEQVAIMFPPPAEIDKRLETVLTTLYLLYNEGYYSESKDSVLREDLCVEAMRLTTLLMGNIRTNQPNVNALYALMCFHSSRFAARKGLEGELVLYDDQDETLWNQGLITRGAFHLHQASQGEHLSKYHLEAGIAYWHTQKTDAPEKWENILQLYNRLLQIAYSPVAALNRTYALAKVKGNAAAITEAEKLGLTGNHFYYTLLGELYRDIDITIAKKHFETALTLSKTLADRQTIQKKLDAFDAF</sequence>
<feature type="region of interest" description="Disordered" evidence="1">
    <location>
        <begin position="1"/>
        <end position="28"/>
    </location>
</feature>
<dbReference type="Gene3D" id="1.10.1740.10">
    <property type="match status" value="1"/>
</dbReference>
<dbReference type="InterPro" id="IPR007627">
    <property type="entry name" value="RNA_pol_sigma70_r2"/>
</dbReference>
<evidence type="ECO:0000259" key="2">
    <source>
        <dbReference type="Pfam" id="PF04542"/>
    </source>
</evidence>
<evidence type="ECO:0000313" key="5">
    <source>
        <dbReference type="Proteomes" id="UP000505355"/>
    </source>
</evidence>
<dbReference type="KEGG" id="mmab:HQ865_19105"/>
<dbReference type="AlphaFoldDB" id="A0A7D4QDT9"/>
<dbReference type="InterPro" id="IPR013324">
    <property type="entry name" value="RNA_pol_sigma_r3/r4-like"/>
</dbReference>
<proteinExistence type="predicted"/>
<dbReference type="GO" id="GO:0003700">
    <property type="term" value="F:DNA-binding transcription factor activity"/>
    <property type="evidence" value="ECO:0007669"/>
    <property type="project" value="InterPro"/>
</dbReference>
<dbReference type="InterPro" id="IPR046531">
    <property type="entry name" value="DUF6596"/>
</dbReference>
<dbReference type="InterPro" id="IPR013325">
    <property type="entry name" value="RNA_pol_sigma_r2"/>
</dbReference>